<dbReference type="PANTHER" id="PTHR36729:SF2">
    <property type="entry name" value="EXPRESSED PROTEIN"/>
    <property type="match status" value="1"/>
</dbReference>
<keyword evidence="3" id="KW-1185">Reference proteome</keyword>
<dbReference type="InterPro" id="IPR056636">
    <property type="entry name" value="DUF7734"/>
</dbReference>
<dbReference type="PANTHER" id="PTHR36729">
    <property type="entry name" value="EXPRESSED PROTEIN"/>
    <property type="match status" value="1"/>
</dbReference>
<dbReference type="Proteomes" id="UP001318860">
    <property type="component" value="Unassembled WGS sequence"/>
</dbReference>
<name>A0ABR0WL67_REHGL</name>
<sequence length="354" mass="40692">MAMNEASLTTGASTNKPPLFDANNYAFWKDRMECFLQGCGFDIWNVIIEGVDQPTKKLEDGTSVLKIFKEFDDNDKKVFSLNGKTLNILHCSLTATDYNRIRGIRSAHEVWEKLETIYEGIKKVKQARKTVFVKDFENFNMHDGESISKMVERLDNIVDPLVALGKVISEEDMVAKVLNALPGSWSKKVTAIMEAQNLETLKFDELIKNLLIYEVYLKERKNSKPSTTQSAFDELLGRHVKRRRVIYEQEDDEEEYEYNQEIAILETYTQSMKDEILLVQAMVDEEQVEILIFKGFSSCLSYKTSSDPSRSVIPAKAVINSIDRVKGPFDPSDIQYIEKGLTFDEFKIRLQQQN</sequence>
<feature type="domain" description="DUF7734" evidence="1">
    <location>
        <begin position="263"/>
        <end position="349"/>
    </location>
</feature>
<protein>
    <recommendedName>
        <fullName evidence="1">DUF7734 domain-containing protein</fullName>
    </recommendedName>
</protein>
<proteinExistence type="predicted"/>
<dbReference type="Pfam" id="PF14223">
    <property type="entry name" value="Retrotran_gag_2"/>
    <property type="match status" value="1"/>
</dbReference>
<evidence type="ECO:0000313" key="2">
    <source>
        <dbReference type="EMBL" id="KAK6146700.1"/>
    </source>
</evidence>
<dbReference type="Pfam" id="PF24869">
    <property type="entry name" value="DUF7734"/>
    <property type="match status" value="1"/>
</dbReference>
<evidence type="ECO:0000259" key="1">
    <source>
        <dbReference type="Pfam" id="PF24869"/>
    </source>
</evidence>
<accession>A0ABR0WL67</accession>
<reference evidence="2 3" key="1">
    <citation type="journal article" date="2021" name="Comput. Struct. Biotechnol. J.">
        <title>De novo genome assembly of the potent medicinal plant Rehmannia glutinosa using nanopore technology.</title>
        <authorList>
            <person name="Ma L."/>
            <person name="Dong C."/>
            <person name="Song C."/>
            <person name="Wang X."/>
            <person name="Zheng X."/>
            <person name="Niu Y."/>
            <person name="Chen S."/>
            <person name="Feng W."/>
        </authorList>
    </citation>
    <scope>NUCLEOTIDE SEQUENCE [LARGE SCALE GENOMIC DNA]</scope>
    <source>
        <strain evidence="2">DH-2019</strain>
    </source>
</reference>
<organism evidence="2 3">
    <name type="scientific">Rehmannia glutinosa</name>
    <name type="common">Chinese foxglove</name>
    <dbReference type="NCBI Taxonomy" id="99300"/>
    <lineage>
        <taxon>Eukaryota</taxon>
        <taxon>Viridiplantae</taxon>
        <taxon>Streptophyta</taxon>
        <taxon>Embryophyta</taxon>
        <taxon>Tracheophyta</taxon>
        <taxon>Spermatophyta</taxon>
        <taxon>Magnoliopsida</taxon>
        <taxon>eudicotyledons</taxon>
        <taxon>Gunneridae</taxon>
        <taxon>Pentapetalae</taxon>
        <taxon>asterids</taxon>
        <taxon>lamiids</taxon>
        <taxon>Lamiales</taxon>
        <taxon>Orobanchaceae</taxon>
        <taxon>Rehmannieae</taxon>
        <taxon>Rehmannia</taxon>
    </lineage>
</organism>
<gene>
    <name evidence="2" type="ORF">DH2020_020569</name>
</gene>
<comment type="caution">
    <text evidence="2">The sequence shown here is derived from an EMBL/GenBank/DDBJ whole genome shotgun (WGS) entry which is preliminary data.</text>
</comment>
<evidence type="ECO:0000313" key="3">
    <source>
        <dbReference type="Proteomes" id="UP001318860"/>
    </source>
</evidence>
<dbReference type="EMBL" id="JABTTQ020000011">
    <property type="protein sequence ID" value="KAK6146700.1"/>
    <property type="molecule type" value="Genomic_DNA"/>
</dbReference>